<gene>
    <name evidence="5" type="ORF">SAMN05428963_12524</name>
</gene>
<dbReference type="PROSITE" id="PS50987">
    <property type="entry name" value="HTH_ARSR_2"/>
    <property type="match status" value="1"/>
</dbReference>
<dbReference type="PANTHER" id="PTHR43132:SF9">
    <property type="entry name" value="ARSR FAMILY TRANSCRIPTIONAL REGULATORY PROTEIN"/>
    <property type="match status" value="1"/>
</dbReference>
<sequence length="120" mass="13042">MSSDAELIERVDVPTLALRAKLFRGLADASRLSILDALRAGPLSVGEIVATTGLSQSNASNHLRCLSECGLVVGEQRGRFVHYRLSDPRLDDLLVLVGELLRETACGVKACENYRMSQQS</sequence>
<evidence type="ECO:0000313" key="6">
    <source>
        <dbReference type="Proteomes" id="UP000190135"/>
    </source>
</evidence>
<name>A0A1T4TDE6_9HYPH</name>
<dbReference type="SUPFAM" id="SSF46785">
    <property type="entry name" value="Winged helix' DNA-binding domain"/>
    <property type="match status" value="1"/>
</dbReference>
<dbReference type="GO" id="GO:0003700">
    <property type="term" value="F:DNA-binding transcription factor activity"/>
    <property type="evidence" value="ECO:0007669"/>
    <property type="project" value="InterPro"/>
</dbReference>
<feature type="domain" description="HTH arsR-type" evidence="4">
    <location>
        <begin position="11"/>
        <end position="105"/>
    </location>
</feature>
<dbReference type="NCBIfam" id="NF033788">
    <property type="entry name" value="HTH_metalloreg"/>
    <property type="match status" value="1"/>
</dbReference>
<keyword evidence="6" id="KW-1185">Reference proteome</keyword>
<keyword evidence="2" id="KW-0238">DNA-binding</keyword>
<dbReference type="InterPro" id="IPR036390">
    <property type="entry name" value="WH_DNA-bd_sf"/>
</dbReference>
<dbReference type="InterPro" id="IPR001845">
    <property type="entry name" value="HTH_ArsR_DNA-bd_dom"/>
</dbReference>
<proteinExistence type="predicted"/>
<evidence type="ECO:0000256" key="1">
    <source>
        <dbReference type="ARBA" id="ARBA00023015"/>
    </source>
</evidence>
<keyword evidence="3" id="KW-0804">Transcription</keyword>
<reference evidence="5 6" key="1">
    <citation type="submission" date="2017-02" db="EMBL/GenBank/DDBJ databases">
        <authorList>
            <person name="Peterson S.W."/>
        </authorList>
    </citation>
    <scope>NUCLEOTIDE SEQUENCE [LARGE SCALE GENOMIC DNA]</scope>
    <source>
        <strain evidence="5 6">USBA 369</strain>
    </source>
</reference>
<dbReference type="Proteomes" id="UP000190135">
    <property type="component" value="Unassembled WGS sequence"/>
</dbReference>
<evidence type="ECO:0000256" key="2">
    <source>
        <dbReference type="ARBA" id="ARBA00023125"/>
    </source>
</evidence>
<dbReference type="CDD" id="cd00090">
    <property type="entry name" value="HTH_ARSR"/>
    <property type="match status" value="1"/>
</dbReference>
<dbReference type="EMBL" id="FUXL01000025">
    <property type="protein sequence ID" value="SKA38502.1"/>
    <property type="molecule type" value="Genomic_DNA"/>
</dbReference>
<evidence type="ECO:0000259" key="4">
    <source>
        <dbReference type="PROSITE" id="PS50987"/>
    </source>
</evidence>
<dbReference type="InterPro" id="IPR011991">
    <property type="entry name" value="ArsR-like_HTH"/>
</dbReference>
<dbReference type="InterPro" id="IPR036388">
    <property type="entry name" value="WH-like_DNA-bd_sf"/>
</dbReference>
<dbReference type="GO" id="GO:0003677">
    <property type="term" value="F:DNA binding"/>
    <property type="evidence" value="ECO:0007669"/>
    <property type="project" value="UniProtKB-KW"/>
</dbReference>
<dbReference type="AlphaFoldDB" id="A0A1T4TDE6"/>
<organism evidence="5 6">
    <name type="scientific">Consotaella salsifontis</name>
    <dbReference type="NCBI Taxonomy" id="1365950"/>
    <lineage>
        <taxon>Bacteria</taxon>
        <taxon>Pseudomonadati</taxon>
        <taxon>Pseudomonadota</taxon>
        <taxon>Alphaproteobacteria</taxon>
        <taxon>Hyphomicrobiales</taxon>
        <taxon>Aurantimonadaceae</taxon>
        <taxon>Consotaella</taxon>
    </lineage>
</organism>
<dbReference type="PANTHER" id="PTHR43132">
    <property type="entry name" value="ARSENICAL RESISTANCE OPERON REPRESSOR ARSR-RELATED"/>
    <property type="match status" value="1"/>
</dbReference>
<dbReference type="SMART" id="SM00418">
    <property type="entry name" value="HTH_ARSR"/>
    <property type="match status" value="1"/>
</dbReference>
<dbReference type="Gene3D" id="1.10.10.10">
    <property type="entry name" value="Winged helix-like DNA-binding domain superfamily/Winged helix DNA-binding domain"/>
    <property type="match status" value="1"/>
</dbReference>
<dbReference type="OrthoDB" id="9790747at2"/>
<dbReference type="STRING" id="1365950.SAMN05428963_12524"/>
<dbReference type="InterPro" id="IPR051011">
    <property type="entry name" value="Metal_resp_trans_reg"/>
</dbReference>
<accession>A0A1T4TDE6</accession>
<evidence type="ECO:0000313" key="5">
    <source>
        <dbReference type="EMBL" id="SKA38502.1"/>
    </source>
</evidence>
<dbReference type="RefSeq" id="WP_078710425.1">
    <property type="nucleotide sequence ID" value="NZ_FUXL01000025.1"/>
</dbReference>
<keyword evidence="1" id="KW-0805">Transcription regulation</keyword>
<dbReference type="PRINTS" id="PR00778">
    <property type="entry name" value="HTHARSR"/>
</dbReference>
<dbReference type="Pfam" id="PF01022">
    <property type="entry name" value="HTH_5"/>
    <property type="match status" value="1"/>
</dbReference>
<evidence type="ECO:0000256" key="3">
    <source>
        <dbReference type="ARBA" id="ARBA00023163"/>
    </source>
</evidence>
<protein>
    <submittedName>
        <fullName evidence="5">Transcriptional regulator, ArsR family</fullName>
    </submittedName>
</protein>